<sequence length="98" mass="10726">IKNHATLIKKKLYRGTTALPSVRPGQFTATSENRDIAGLFGPHIETFSGGYAVRVPNIYCNRDEKEYLFSRIAPPKLAHSTNPRQRALDPGAGCSKAA</sequence>
<dbReference type="Proteomes" id="UP000839534">
    <property type="component" value="Unassembled WGS sequence"/>
</dbReference>
<evidence type="ECO:0000313" key="2">
    <source>
        <dbReference type="EMBL" id="RIQ12645.1"/>
    </source>
</evidence>
<accession>A0A658IBZ6</accession>
<comment type="caution">
    <text evidence="2">The sequence shown here is derived from an EMBL/GenBank/DDBJ whole genome shotgun (WGS) entry which is preliminary data.</text>
</comment>
<reference evidence="2" key="1">
    <citation type="submission" date="2018-08" db="EMBL/GenBank/DDBJ databases">
        <title>Whole genome sequencing of Salmonella enterica serotype newport.</title>
        <authorList>
            <person name="Bell R."/>
        </authorList>
    </citation>
    <scope>NUCLEOTIDE SEQUENCE [LARGE SCALE GENOMIC DNA]</scope>
    <source>
        <strain evidence="2">CFSAN000835</strain>
    </source>
</reference>
<evidence type="ECO:0000256" key="1">
    <source>
        <dbReference type="SAM" id="MobiDB-lite"/>
    </source>
</evidence>
<feature type="region of interest" description="Disordered" evidence="1">
    <location>
        <begin position="77"/>
        <end position="98"/>
    </location>
</feature>
<organism evidence="2">
    <name type="scientific">Salmonella enterica subsp. enterica serovar Newport str. CFSAN000835</name>
    <dbReference type="NCBI Taxonomy" id="1299174"/>
    <lineage>
        <taxon>Bacteria</taxon>
        <taxon>Pseudomonadati</taxon>
        <taxon>Pseudomonadota</taxon>
        <taxon>Gammaproteobacteria</taxon>
        <taxon>Enterobacterales</taxon>
        <taxon>Enterobacteriaceae</taxon>
        <taxon>Salmonella</taxon>
    </lineage>
</organism>
<proteinExistence type="predicted"/>
<gene>
    <name evidence="2" type="ORF">DLN06_27640</name>
</gene>
<dbReference type="EMBL" id="QWJV01000420">
    <property type="protein sequence ID" value="RIQ12645.1"/>
    <property type="molecule type" value="Genomic_DNA"/>
</dbReference>
<protein>
    <submittedName>
        <fullName evidence="2">RHS repeat protein</fullName>
    </submittedName>
</protein>
<dbReference type="AlphaFoldDB" id="A0A658IBZ6"/>
<feature type="non-terminal residue" evidence="2">
    <location>
        <position position="1"/>
    </location>
</feature>
<name>A0A658IBZ6_SALNE</name>